<keyword evidence="3" id="KW-1185">Reference proteome</keyword>
<gene>
    <name evidence="2" type="ORF">GCM10025783_21470</name>
</gene>
<evidence type="ECO:0000259" key="1">
    <source>
        <dbReference type="PROSITE" id="PS50925"/>
    </source>
</evidence>
<dbReference type="RefSeq" id="WP_345481175.1">
    <property type="nucleotide sequence ID" value="NZ_BAABLP010000004.1"/>
</dbReference>
<protein>
    <recommendedName>
        <fullName evidence="1">BLUF domain-containing protein</fullName>
    </recommendedName>
</protein>
<dbReference type="SMART" id="SM01034">
    <property type="entry name" value="BLUF"/>
    <property type="match status" value="1"/>
</dbReference>
<dbReference type="SUPFAM" id="SSF54975">
    <property type="entry name" value="Acylphosphatase/BLUF domain-like"/>
    <property type="match status" value="1"/>
</dbReference>
<dbReference type="PROSITE" id="PS50925">
    <property type="entry name" value="BLUF"/>
    <property type="match status" value="1"/>
</dbReference>
<name>A0ABP8Z7Y7_9MICO</name>
<dbReference type="EMBL" id="BAABLP010000004">
    <property type="protein sequence ID" value="GAA4749007.1"/>
    <property type="molecule type" value="Genomic_DNA"/>
</dbReference>
<accession>A0ABP8Z7Y7</accession>
<organism evidence="2 3">
    <name type="scientific">Amnibacterium soli</name>
    <dbReference type="NCBI Taxonomy" id="1282736"/>
    <lineage>
        <taxon>Bacteria</taxon>
        <taxon>Bacillati</taxon>
        <taxon>Actinomycetota</taxon>
        <taxon>Actinomycetes</taxon>
        <taxon>Micrococcales</taxon>
        <taxon>Microbacteriaceae</taxon>
        <taxon>Amnibacterium</taxon>
    </lineage>
</organism>
<feature type="domain" description="BLUF" evidence="1">
    <location>
        <begin position="1"/>
        <end position="92"/>
    </location>
</feature>
<dbReference type="InterPro" id="IPR036046">
    <property type="entry name" value="Acylphosphatase-like_dom_sf"/>
</dbReference>
<sequence>MLSIVYSSAASRRFSRDDLAALLEQSRRSNAEDDLTGLLVYRDGRFLQLLEGPDAAVRQRMGVIEADDRHGAVRVLLEDEIDERRFPDWTMGFEDTDARAADIPGHRRTFDDIDSDRSTSGSLPALRALIAWFRARHDA</sequence>
<dbReference type="Gene3D" id="3.30.70.100">
    <property type="match status" value="1"/>
</dbReference>
<dbReference type="Pfam" id="PF04940">
    <property type="entry name" value="BLUF"/>
    <property type="match status" value="1"/>
</dbReference>
<reference evidence="3" key="1">
    <citation type="journal article" date="2019" name="Int. J. Syst. Evol. Microbiol.">
        <title>The Global Catalogue of Microorganisms (GCM) 10K type strain sequencing project: providing services to taxonomists for standard genome sequencing and annotation.</title>
        <authorList>
            <consortium name="The Broad Institute Genomics Platform"/>
            <consortium name="The Broad Institute Genome Sequencing Center for Infectious Disease"/>
            <person name="Wu L."/>
            <person name="Ma J."/>
        </authorList>
    </citation>
    <scope>NUCLEOTIDE SEQUENCE [LARGE SCALE GENOMIC DNA]</scope>
    <source>
        <strain evidence="3">JCM 19015</strain>
    </source>
</reference>
<evidence type="ECO:0000313" key="3">
    <source>
        <dbReference type="Proteomes" id="UP001500121"/>
    </source>
</evidence>
<proteinExistence type="predicted"/>
<evidence type="ECO:0000313" key="2">
    <source>
        <dbReference type="EMBL" id="GAA4749007.1"/>
    </source>
</evidence>
<dbReference type="InterPro" id="IPR007024">
    <property type="entry name" value="BLUF_domain"/>
</dbReference>
<comment type="caution">
    <text evidence="2">The sequence shown here is derived from an EMBL/GenBank/DDBJ whole genome shotgun (WGS) entry which is preliminary data.</text>
</comment>
<dbReference type="Proteomes" id="UP001500121">
    <property type="component" value="Unassembled WGS sequence"/>
</dbReference>